<protein>
    <recommendedName>
        <fullName evidence="7">Reverse transcriptase RNase H-like domain-containing protein</fullName>
    </recommendedName>
</protein>
<dbReference type="PANTHER" id="PTHR34072">
    <property type="entry name" value="ENZYMATIC POLYPROTEIN-RELATED"/>
    <property type="match status" value="1"/>
</dbReference>
<feature type="domain" description="Reverse transcriptase RNase H-like" evidence="7">
    <location>
        <begin position="37"/>
        <end position="133"/>
    </location>
</feature>
<keyword evidence="5" id="KW-0378">Hydrolase</keyword>
<dbReference type="GO" id="GO:0003964">
    <property type="term" value="F:RNA-directed DNA polymerase activity"/>
    <property type="evidence" value="ECO:0007669"/>
    <property type="project" value="UniProtKB-KW"/>
</dbReference>
<dbReference type="Proteomes" id="UP001234989">
    <property type="component" value="Chromosome 11"/>
</dbReference>
<proteinExistence type="predicted"/>
<evidence type="ECO:0000256" key="3">
    <source>
        <dbReference type="ARBA" id="ARBA00022722"/>
    </source>
</evidence>
<dbReference type="GO" id="GO:0004519">
    <property type="term" value="F:endonuclease activity"/>
    <property type="evidence" value="ECO:0007669"/>
    <property type="project" value="UniProtKB-KW"/>
</dbReference>
<evidence type="ECO:0000313" key="9">
    <source>
        <dbReference type="Proteomes" id="UP001234989"/>
    </source>
</evidence>
<keyword evidence="4" id="KW-0255">Endonuclease</keyword>
<keyword evidence="6" id="KW-0695">RNA-directed DNA polymerase</keyword>
<evidence type="ECO:0000256" key="5">
    <source>
        <dbReference type="ARBA" id="ARBA00022801"/>
    </source>
</evidence>
<dbReference type="InterPro" id="IPR043502">
    <property type="entry name" value="DNA/RNA_pol_sf"/>
</dbReference>
<gene>
    <name evidence="8" type="ORF">MTR67_048223</name>
</gene>
<evidence type="ECO:0000256" key="4">
    <source>
        <dbReference type="ARBA" id="ARBA00022759"/>
    </source>
</evidence>
<evidence type="ECO:0000256" key="1">
    <source>
        <dbReference type="ARBA" id="ARBA00022679"/>
    </source>
</evidence>
<dbReference type="InterPro" id="IPR041373">
    <property type="entry name" value="RT_RNaseH"/>
</dbReference>
<evidence type="ECO:0000256" key="2">
    <source>
        <dbReference type="ARBA" id="ARBA00022695"/>
    </source>
</evidence>
<evidence type="ECO:0000259" key="7">
    <source>
        <dbReference type="Pfam" id="PF17917"/>
    </source>
</evidence>
<dbReference type="AlphaFoldDB" id="A0AAF0V122"/>
<name>A0AAF0V122_SOLVR</name>
<reference evidence="8" key="1">
    <citation type="submission" date="2023-08" db="EMBL/GenBank/DDBJ databases">
        <title>A de novo genome assembly of Solanum verrucosum Schlechtendal, a Mexican diploid species geographically isolated from the other diploid A-genome species in potato relatives.</title>
        <authorList>
            <person name="Hosaka K."/>
        </authorList>
    </citation>
    <scope>NUCLEOTIDE SEQUENCE</scope>
    <source>
        <tissue evidence="8">Young leaves</tissue>
    </source>
</reference>
<evidence type="ECO:0000313" key="8">
    <source>
        <dbReference type="EMBL" id="WMV54838.1"/>
    </source>
</evidence>
<evidence type="ECO:0000256" key="6">
    <source>
        <dbReference type="ARBA" id="ARBA00022918"/>
    </source>
</evidence>
<organism evidence="8 9">
    <name type="scientific">Solanum verrucosum</name>
    <dbReference type="NCBI Taxonomy" id="315347"/>
    <lineage>
        <taxon>Eukaryota</taxon>
        <taxon>Viridiplantae</taxon>
        <taxon>Streptophyta</taxon>
        <taxon>Embryophyta</taxon>
        <taxon>Tracheophyta</taxon>
        <taxon>Spermatophyta</taxon>
        <taxon>Magnoliopsida</taxon>
        <taxon>eudicotyledons</taxon>
        <taxon>Gunneridae</taxon>
        <taxon>Pentapetalae</taxon>
        <taxon>asterids</taxon>
        <taxon>lamiids</taxon>
        <taxon>Solanales</taxon>
        <taxon>Solanaceae</taxon>
        <taxon>Solanoideae</taxon>
        <taxon>Solaneae</taxon>
        <taxon>Solanum</taxon>
    </lineage>
</organism>
<dbReference type="PANTHER" id="PTHR34072:SF52">
    <property type="entry name" value="RIBONUCLEASE H"/>
    <property type="match status" value="1"/>
</dbReference>
<accession>A0AAF0V122</accession>
<dbReference type="GO" id="GO:0016787">
    <property type="term" value="F:hydrolase activity"/>
    <property type="evidence" value="ECO:0007669"/>
    <property type="project" value="UniProtKB-KW"/>
</dbReference>
<keyword evidence="1" id="KW-0808">Transferase</keyword>
<keyword evidence="3" id="KW-0540">Nuclease</keyword>
<keyword evidence="9" id="KW-1185">Reference proteome</keyword>
<keyword evidence="2" id="KW-0548">Nucleotidyltransferase</keyword>
<sequence length="373" mass="43406">MVDPQKIETVKNWVQHISMTEAWGWLATIIALSVEGKDFIIYCDTSHSNLGIVLMHDKNVIAYASQQLKVHERYYPKHDLELAAVAFALKIWRHYPYRVKCEVFIDHRNQQHVFTQRDLNLRHRRWMELLKDYDVTIQYHSGKANVVGDALRLKQLGISEKGGVLARIGVRLTFIEEINAKQFEDKDLKELRKKTLSGKAQNKTLDASGPVAYRLALLPCLSGVHLVFHVSMWKNYHRSGDYIIKWDSMLLLKDLRYEREPIIIVDRDVRKLRTNEIKSVKFQWKHLPMEEFTWVTEKDIRDKYPSWSTIQMARTRATVVSGRGEQHTPFIHDLVGKLPVDTMVGNDLAPVVGGQGAPLVVLTENEHRRYQKF</sequence>
<dbReference type="CDD" id="cd09274">
    <property type="entry name" value="RNase_HI_RT_Ty3"/>
    <property type="match status" value="1"/>
</dbReference>
<dbReference type="EMBL" id="CP133622">
    <property type="protein sequence ID" value="WMV54838.1"/>
    <property type="molecule type" value="Genomic_DNA"/>
</dbReference>
<dbReference type="Pfam" id="PF17917">
    <property type="entry name" value="RT_RNaseH"/>
    <property type="match status" value="1"/>
</dbReference>
<dbReference type="SUPFAM" id="SSF56672">
    <property type="entry name" value="DNA/RNA polymerases"/>
    <property type="match status" value="1"/>
</dbReference>